<dbReference type="RefSeq" id="WP_050353413.1">
    <property type="nucleotide sequence ID" value="NZ_CP073011.1"/>
</dbReference>
<dbReference type="InterPro" id="IPR055361">
    <property type="entry name" value="tRNA_methyltr_TrmB_bact"/>
</dbReference>
<dbReference type="OrthoDB" id="9802090at2"/>
<proteinExistence type="inferred from homology"/>
<dbReference type="Pfam" id="PF02390">
    <property type="entry name" value="Methyltransf_4"/>
    <property type="match status" value="1"/>
</dbReference>
<comment type="catalytic activity">
    <reaction evidence="1 9">
        <text>guanosine(46) in tRNA + S-adenosyl-L-methionine = N(7)-methylguanosine(46) in tRNA + S-adenosyl-L-homocysteine</text>
        <dbReference type="Rhea" id="RHEA:42708"/>
        <dbReference type="Rhea" id="RHEA-COMP:10188"/>
        <dbReference type="Rhea" id="RHEA-COMP:10189"/>
        <dbReference type="ChEBI" id="CHEBI:57856"/>
        <dbReference type="ChEBI" id="CHEBI:59789"/>
        <dbReference type="ChEBI" id="CHEBI:74269"/>
        <dbReference type="ChEBI" id="CHEBI:74480"/>
        <dbReference type="EC" id="2.1.1.33"/>
    </reaction>
</comment>
<evidence type="ECO:0000313" key="11">
    <source>
        <dbReference type="Proteomes" id="UP000036780"/>
    </source>
</evidence>
<evidence type="ECO:0000256" key="1">
    <source>
        <dbReference type="ARBA" id="ARBA00000142"/>
    </source>
</evidence>
<accession>A0A0L0QQK1</accession>
<dbReference type="GO" id="GO:0008176">
    <property type="term" value="F:tRNA (guanine(46)-N7)-methyltransferase activity"/>
    <property type="evidence" value="ECO:0007669"/>
    <property type="project" value="UniProtKB-UniRule"/>
</dbReference>
<dbReference type="Proteomes" id="UP000036780">
    <property type="component" value="Unassembled WGS sequence"/>
</dbReference>
<feature type="binding site" evidence="9">
    <location>
        <position position="118"/>
    </location>
    <ligand>
        <name>S-adenosyl-L-methionine</name>
        <dbReference type="ChEBI" id="CHEBI:59789"/>
    </ligand>
</feature>
<comment type="caution">
    <text evidence="10">The sequence shown here is derived from an EMBL/GenBank/DDBJ whole genome shotgun (WGS) entry which is preliminary data.</text>
</comment>
<dbReference type="PANTHER" id="PTHR23417:SF14">
    <property type="entry name" value="PENTACOTRIPEPTIDE-REPEAT REGION OF PRORP DOMAIN-CONTAINING PROTEIN"/>
    <property type="match status" value="1"/>
</dbReference>
<comment type="pathway">
    <text evidence="7 9">tRNA modification; N(7)-methylguanine-tRNA biosynthesis.</text>
</comment>
<keyword evidence="3 9" id="KW-0489">Methyltransferase</keyword>
<evidence type="ECO:0000256" key="5">
    <source>
        <dbReference type="ARBA" id="ARBA00022691"/>
    </source>
</evidence>
<dbReference type="InterPro" id="IPR003358">
    <property type="entry name" value="tRNA_(Gua-N-7)_MeTrfase_Trmb"/>
</dbReference>
<keyword evidence="4 9" id="KW-0808">Transferase</keyword>
<dbReference type="Gene3D" id="3.40.50.150">
    <property type="entry name" value="Vaccinia Virus protein VP39"/>
    <property type="match status" value="1"/>
</dbReference>
<keyword evidence="5 9" id="KW-0949">S-adenosyl-L-methionine</keyword>
<dbReference type="InterPro" id="IPR029063">
    <property type="entry name" value="SAM-dependent_MTases_sf"/>
</dbReference>
<dbReference type="NCBIfam" id="TIGR00091">
    <property type="entry name" value="tRNA (guanosine(46)-N7)-methyltransferase TrmB"/>
    <property type="match status" value="1"/>
</dbReference>
<dbReference type="FunFam" id="3.40.50.150:FF:000035">
    <property type="entry name" value="tRNA (guanine-N(7)-)-methyltransferase"/>
    <property type="match status" value="1"/>
</dbReference>
<evidence type="ECO:0000256" key="6">
    <source>
        <dbReference type="ARBA" id="ARBA00022694"/>
    </source>
</evidence>
<reference evidence="11" key="1">
    <citation type="submission" date="2015-07" db="EMBL/GenBank/DDBJ databases">
        <title>Fjat-10053 dsm26.</title>
        <authorList>
            <person name="Liu B."/>
            <person name="Wang J."/>
            <person name="Zhu Y."/>
            <person name="Liu G."/>
            <person name="Chen Q."/>
            <person name="Chen Z."/>
            <person name="Lan J."/>
            <person name="Che J."/>
            <person name="Ge C."/>
            <person name="Shi H."/>
            <person name="Pan Z."/>
            <person name="Liu X."/>
        </authorList>
    </citation>
    <scope>NUCLEOTIDE SEQUENCE [LARGE SCALE GENOMIC DNA]</scope>
    <source>
        <strain evidence="11">DSM 26</strain>
    </source>
</reference>
<gene>
    <name evidence="9" type="primary">trmB</name>
    <name evidence="10" type="ORF">AFK71_21145</name>
</gene>
<dbReference type="CDD" id="cd02440">
    <property type="entry name" value="AdoMet_MTases"/>
    <property type="match status" value="1"/>
</dbReference>
<evidence type="ECO:0000313" key="10">
    <source>
        <dbReference type="EMBL" id="KNE20826.1"/>
    </source>
</evidence>
<dbReference type="NCBIfam" id="NF001080">
    <property type="entry name" value="PRK00121.2-2"/>
    <property type="match status" value="1"/>
</dbReference>
<feature type="region of interest" description="Interaction with RNA" evidence="9">
    <location>
        <begin position="124"/>
        <end position="129"/>
    </location>
</feature>
<dbReference type="SUPFAM" id="SSF53335">
    <property type="entry name" value="S-adenosyl-L-methionine-dependent methyltransferases"/>
    <property type="match status" value="1"/>
</dbReference>
<dbReference type="EC" id="2.1.1.33" evidence="9"/>
<dbReference type="EMBL" id="LGTO01000007">
    <property type="protein sequence ID" value="KNE20826.1"/>
    <property type="molecule type" value="Genomic_DNA"/>
</dbReference>
<dbReference type="UniPathway" id="UPA00989"/>
<dbReference type="PATRIC" id="fig|1473.5.peg.3014"/>
<feature type="binding site" evidence="9">
    <location>
        <begin position="191"/>
        <end position="194"/>
    </location>
    <ligand>
        <name>substrate</name>
    </ligand>
</feature>
<evidence type="ECO:0000256" key="8">
    <source>
        <dbReference type="ARBA" id="ARBA00060767"/>
    </source>
</evidence>
<dbReference type="AlphaFoldDB" id="A0A0L0QQK1"/>
<evidence type="ECO:0000256" key="4">
    <source>
        <dbReference type="ARBA" id="ARBA00022679"/>
    </source>
</evidence>
<sequence>MRQRHKPWADDFLQEHPDTVISNPVSYRGRWKDVFANDAPIHLEIGTGKGQFIVEMAKQYPNINFIGIEVAKSIIVTAAQKVLVSEQLNIRLLHVDAERLTELFAKDELTKICLNFSDPWPKNRHEKRRLTYYTFLDKYKEVLRPNGEIILKTDNMGLFEYSLASFSQNGMRIEEVNLDLHEADDSTNRMTEYEEKFTAKGQPIYRCRITCNHKGNS</sequence>
<comment type="function">
    <text evidence="2 9">Catalyzes the formation of N(7)-methylguanine at position 46 (m7G46) in tRNA.</text>
</comment>
<dbReference type="GO" id="GO:0043527">
    <property type="term" value="C:tRNA methyltransferase complex"/>
    <property type="evidence" value="ECO:0007669"/>
    <property type="project" value="TreeGrafter"/>
</dbReference>
<keyword evidence="11" id="KW-1185">Reference proteome</keyword>
<evidence type="ECO:0000256" key="3">
    <source>
        <dbReference type="ARBA" id="ARBA00022603"/>
    </source>
</evidence>
<protein>
    <recommendedName>
        <fullName evidence="9">tRNA (guanine-N(7)-)-methyltransferase</fullName>
        <ecNumber evidence="9">2.1.1.33</ecNumber>
    </recommendedName>
    <alternativeName>
        <fullName evidence="9">tRNA (guanine(46)-N(7))-methyltransferase</fullName>
    </alternativeName>
    <alternativeName>
        <fullName evidence="9">tRNA(m7G46)-methyltransferase</fullName>
    </alternativeName>
</protein>
<organism evidence="10 11">
    <name type="scientific">Virgibacillus pantothenticus</name>
    <dbReference type="NCBI Taxonomy" id="1473"/>
    <lineage>
        <taxon>Bacteria</taxon>
        <taxon>Bacillati</taxon>
        <taxon>Bacillota</taxon>
        <taxon>Bacilli</taxon>
        <taxon>Bacillales</taxon>
        <taxon>Bacillaceae</taxon>
        <taxon>Virgibacillus</taxon>
    </lineage>
</organism>
<dbReference type="PROSITE" id="PS51625">
    <property type="entry name" value="SAM_MT_TRMB"/>
    <property type="match status" value="1"/>
</dbReference>
<dbReference type="GeneID" id="66869927"/>
<evidence type="ECO:0000256" key="9">
    <source>
        <dbReference type="HAMAP-Rule" id="MF_01057"/>
    </source>
</evidence>
<dbReference type="HAMAP" id="MF_01057">
    <property type="entry name" value="tRNA_methyltr_TrmB"/>
    <property type="match status" value="1"/>
</dbReference>
<feature type="binding site" evidence="9">
    <location>
        <position position="69"/>
    </location>
    <ligand>
        <name>S-adenosyl-L-methionine</name>
        <dbReference type="ChEBI" id="CHEBI:59789"/>
    </ligand>
</feature>
<dbReference type="PANTHER" id="PTHR23417">
    <property type="entry name" value="3-DEOXY-D-MANNO-OCTULOSONIC-ACID TRANSFERASE/TRNA GUANINE-N 7 - -METHYLTRANSFERASE"/>
    <property type="match status" value="1"/>
</dbReference>
<comment type="similarity">
    <text evidence="8 9">Belongs to the class I-like SAM-binding methyltransferase superfamily. TrmB family.</text>
</comment>
<evidence type="ECO:0000256" key="7">
    <source>
        <dbReference type="ARBA" id="ARBA00060552"/>
    </source>
</evidence>
<keyword evidence="6 9" id="KW-0819">tRNA processing</keyword>
<feature type="binding site" evidence="9">
    <location>
        <position position="96"/>
    </location>
    <ligand>
        <name>S-adenosyl-L-methionine</name>
        <dbReference type="ChEBI" id="CHEBI:59789"/>
    </ligand>
</feature>
<name>A0A0L0QQK1_VIRPA</name>
<feature type="binding site" evidence="9">
    <location>
        <position position="122"/>
    </location>
    <ligand>
        <name>substrate</name>
    </ligand>
</feature>
<feature type="binding site" evidence="9">
    <location>
        <position position="154"/>
    </location>
    <ligand>
        <name>substrate</name>
    </ligand>
</feature>
<feature type="binding site" evidence="9">
    <location>
        <position position="44"/>
    </location>
    <ligand>
        <name>S-adenosyl-L-methionine</name>
        <dbReference type="ChEBI" id="CHEBI:59789"/>
    </ligand>
</feature>
<evidence type="ECO:0000256" key="2">
    <source>
        <dbReference type="ARBA" id="ARBA00003015"/>
    </source>
</evidence>